<reference evidence="2 3" key="1">
    <citation type="submission" date="2015-01" db="EMBL/GenBank/DDBJ databases">
        <title>The Genome Sequence of Exophiala xenobiotica CBS118157.</title>
        <authorList>
            <consortium name="The Broad Institute Genomics Platform"/>
            <person name="Cuomo C."/>
            <person name="de Hoog S."/>
            <person name="Gorbushina A."/>
            <person name="Stielow B."/>
            <person name="Teixiera M."/>
            <person name="Abouelleil A."/>
            <person name="Chapman S.B."/>
            <person name="Priest M."/>
            <person name="Young S.K."/>
            <person name="Wortman J."/>
            <person name="Nusbaum C."/>
            <person name="Birren B."/>
        </authorList>
    </citation>
    <scope>NUCLEOTIDE SEQUENCE [LARGE SCALE GENOMIC DNA]</scope>
    <source>
        <strain evidence="2 3">CBS 118157</strain>
    </source>
</reference>
<feature type="compositionally biased region" description="Polar residues" evidence="1">
    <location>
        <begin position="144"/>
        <end position="154"/>
    </location>
</feature>
<protein>
    <recommendedName>
        <fullName evidence="4">RlpA-like protein double-psi beta-barrel domain-containing protein</fullName>
    </recommendedName>
</protein>
<proteinExistence type="predicted"/>
<dbReference type="STRING" id="348802.A0A0D2EXZ4"/>
<name>A0A0D2EXZ4_9EURO</name>
<feature type="compositionally biased region" description="Polar residues" evidence="1">
    <location>
        <begin position="161"/>
        <end position="170"/>
    </location>
</feature>
<evidence type="ECO:0008006" key="4">
    <source>
        <dbReference type="Google" id="ProtNLM"/>
    </source>
</evidence>
<dbReference type="EMBL" id="KN847321">
    <property type="protein sequence ID" value="KIW52689.1"/>
    <property type="molecule type" value="Genomic_DNA"/>
</dbReference>
<dbReference type="SUPFAM" id="SSF50685">
    <property type="entry name" value="Barwin-like endoglucanases"/>
    <property type="match status" value="1"/>
</dbReference>
<gene>
    <name evidence="2" type="ORF">PV05_08314</name>
</gene>
<dbReference type="HOGENOM" id="CLU_615436_0_0_1"/>
<dbReference type="OrthoDB" id="623670at2759"/>
<dbReference type="AlphaFoldDB" id="A0A0D2EXZ4"/>
<dbReference type="CDD" id="cd22191">
    <property type="entry name" value="DPBB_RlpA_EXP_N-like"/>
    <property type="match status" value="1"/>
</dbReference>
<evidence type="ECO:0000256" key="1">
    <source>
        <dbReference type="SAM" id="MobiDB-lite"/>
    </source>
</evidence>
<evidence type="ECO:0000313" key="2">
    <source>
        <dbReference type="EMBL" id="KIW52689.1"/>
    </source>
</evidence>
<sequence length="445" mass="46194">MENYTGGLGEEVTNGDVHIDHPSSSSSRESSLSCSWTQGDECHSWPSSIHHIFVLCSLLGATKKSLRSFFSRHSLHTLSSLSTWSFFVRSLAVTTLFLSLTLTISQIPSLLSGLDVPLPHPFHHHTPGHRDNSSSLTLLDIPSVTSPSRDSTTVEPDLQSFRPQSNDQSFSSSLTNPFTMAGLKNIILAASLLAPLTMAAPRLDVRAMYTHTDTEIVWVTVEETTTVWLDAASATPAPVAATTSSSSSSTISTIPVAVASTTTSAAAVFAQTSYSPSTMATVAAVSSPAYSPDATAWSSSAAPVASSSSSAAASPAASASSVNVQAKDIAASDSASCEGQGAACEGDVTHWDGGLGACGWTVNTGSDMAIALPFAFMGTQSNGNPYCGRSVTLYNPTSGTTVQATVGDKCMGCVGRAIDCTDALFNAITDGTGDGRVSGIEWWLN</sequence>
<dbReference type="GeneID" id="25330222"/>
<dbReference type="Proteomes" id="UP000054342">
    <property type="component" value="Unassembled WGS sequence"/>
</dbReference>
<keyword evidence="3" id="KW-1185">Reference proteome</keyword>
<feature type="region of interest" description="Disordered" evidence="1">
    <location>
        <begin position="144"/>
        <end position="170"/>
    </location>
</feature>
<accession>A0A0D2EXZ4</accession>
<dbReference type="Gene3D" id="2.40.40.10">
    <property type="entry name" value="RlpA-like domain"/>
    <property type="match status" value="1"/>
</dbReference>
<evidence type="ECO:0000313" key="3">
    <source>
        <dbReference type="Proteomes" id="UP000054342"/>
    </source>
</evidence>
<dbReference type="RefSeq" id="XP_013313273.1">
    <property type="nucleotide sequence ID" value="XM_013457819.1"/>
</dbReference>
<dbReference type="InterPro" id="IPR036908">
    <property type="entry name" value="RlpA-like_sf"/>
</dbReference>
<organism evidence="2 3">
    <name type="scientific">Exophiala xenobiotica</name>
    <dbReference type="NCBI Taxonomy" id="348802"/>
    <lineage>
        <taxon>Eukaryota</taxon>
        <taxon>Fungi</taxon>
        <taxon>Dikarya</taxon>
        <taxon>Ascomycota</taxon>
        <taxon>Pezizomycotina</taxon>
        <taxon>Eurotiomycetes</taxon>
        <taxon>Chaetothyriomycetidae</taxon>
        <taxon>Chaetothyriales</taxon>
        <taxon>Herpotrichiellaceae</taxon>
        <taxon>Exophiala</taxon>
    </lineage>
</organism>